<organism evidence="1 2">
    <name type="scientific">Varanus komodoensis</name>
    <name type="common">Komodo dragon</name>
    <dbReference type="NCBI Taxonomy" id="61221"/>
    <lineage>
        <taxon>Eukaryota</taxon>
        <taxon>Metazoa</taxon>
        <taxon>Chordata</taxon>
        <taxon>Craniata</taxon>
        <taxon>Vertebrata</taxon>
        <taxon>Euteleostomi</taxon>
        <taxon>Lepidosauria</taxon>
        <taxon>Squamata</taxon>
        <taxon>Bifurcata</taxon>
        <taxon>Unidentata</taxon>
        <taxon>Episquamata</taxon>
        <taxon>Toxicofera</taxon>
        <taxon>Anguimorpha</taxon>
        <taxon>Paleoanguimorpha</taxon>
        <taxon>Varanoidea</taxon>
        <taxon>Varanidae</taxon>
        <taxon>Varanus</taxon>
    </lineage>
</organism>
<dbReference type="OMA" id="PCACVER"/>
<keyword evidence="2" id="KW-1185">Reference proteome</keyword>
<reference evidence="1" key="2">
    <citation type="submission" date="2025-09" db="UniProtKB">
        <authorList>
            <consortium name="Ensembl"/>
        </authorList>
    </citation>
    <scope>IDENTIFICATION</scope>
</reference>
<evidence type="ECO:0000313" key="2">
    <source>
        <dbReference type="Proteomes" id="UP000694545"/>
    </source>
</evidence>
<accession>A0A8D2LK12</accession>
<dbReference type="Proteomes" id="UP000694545">
    <property type="component" value="Unplaced"/>
</dbReference>
<protein>
    <submittedName>
        <fullName evidence="1">Uncharacterized protein</fullName>
    </submittedName>
</protein>
<dbReference type="AlphaFoldDB" id="A0A8D2LK12"/>
<sequence length="54" mass="5958">MEPCACVERELDKVLQKFLCYGQHCERGLEELLRYVSQLREELGTAGTGGGALG</sequence>
<evidence type="ECO:0000313" key="1">
    <source>
        <dbReference type="Ensembl" id="ENSVKKP00000022956.1"/>
    </source>
</evidence>
<dbReference type="Ensembl" id="ENSVKKT00000023526.1">
    <property type="protein sequence ID" value="ENSVKKP00000022956.1"/>
    <property type="gene ID" value="ENSVKKG00000015249.1"/>
</dbReference>
<name>A0A8D2LK12_VARKO</name>
<reference evidence="1" key="1">
    <citation type="submission" date="2025-08" db="UniProtKB">
        <authorList>
            <consortium name="Ensembl"/>
        </authorList>
    </citation>
    <scope>IDENTIFICATION</scope>
</reference>
<proteinExistence type="predicted"/>